<dbReference type="GO" id="GO:0005634">
    <property type="term" value="C:nucleus"/>
    <property type="evidence" value="ECO:0007669"/>
    <property type="project" value="TreeGrafter"/>
</dbReference>
<dbReference type="VEuPathDB" id="GiardiaDB:QR46_0183"/>
<protein>
    <submittedName>
        <fullName evidence="3">Serine/threonine protein kinase</fullName>
    </submittedName>
</protein>
<dbReference type="PANTHER" id="PTHR44167:SF24">
    <property type="entry name" value="SERINE_THREONINE-PROTEIN KINASE CHK2"/>
    <property type="match status" value="1"/>
</dbReference>
<name>V6U4P7_GIAIN</name>
<dbReference type="SUPFAM" id="SSF56112">
    <property type="entry name" value="Protein kinase-like (PK-like)"/>
    <property type="match status" value="1"/>
</dbReference>
<dbReference type="Pfam" id="PF00069">
    <property type="entry name" value="Pkinase"/>
    <property type="match status" value="1"/>
</dbReference>
<sequence length="629" mass="71657">MKHRPSRMRTSPKALEKGSKQKMIVQIGPYYINARPRAKGGYSYVYQGWHESDERIQLAFKLLLLHDRRGFLSRSQTRDIDNMVSLVDAMSRRPGAASNHPDLYIDFPFLPLLDIIDVSSSTKGNVHRLKEYDSETNAELSLLLVFPFCELDLKTYLKRGSLYSATEEDVLRIAYQILRAVGIMHSLGWSHRDLKPENILISRDGQLLLCDFGMARCEVTFLRRFGVSYNYDYRGNSYTDTKMPIREYDERFAVAYDPLDGSEHTDQSRIVSHRLLPPAGATSICGTIWWRAPEQSFRKNSNCSGFIGDSWSLGCIMIQLLFDYPAFHSKDRDENTGSGEVLAYVNQLRPLAENGDFLEAIVSSNGVSRPFTDSFRAVTTKLNKPRAADLQRIMAMPREEVETILASKQDSDAKHTENNLHEPPIKHNDMMSTAPLVEDSSKQIPSHIKQLIILNKYAILSPHKDCDAIYSTSRYNLRQACFLMLVLRFASLPKVVEMMEKPAISVQELTILLGLSPTAICFYNMYADLVFKLMDPNPLRRLMPTEALTHSIFDNVQNSFFFKLNTSSSALTKLDETNSANNFLQKISAILNRKVDFNKDYLPVMLNEISHRTLDELVFTYCPGSLNDV</sequence>
<dbReference type="OrthoDB" id="4062651at2759"/>
<evidence type="ECO:0000256" key="1">
    <source>
        <dbReference type="SAM" id="MobiDB-lite"/>
    </source>
</evidence>
<keyword evidence="3" id="KW-0418">Kinase</keyword>
<feature type="region of interest" description="Disordered" evidence="1">
    <location>
        <begin position="408"/>
        <end position="428"/>
    </location>
</feature>
<dbReference type="VEuPathDB" id="GiardiaDB:GL50581_3227"/>
<accession>V6U4P7</accession>
<dbReference type="Proteomes" id="UP000018040">
    <property type="component" value="Unassembled WGS sequence"/>
</dbReference>
<dbReference type="PROSITE" id="PS50011">
    <property type="entry name" value="PROTEIN_KINASE_DOM"/>
    <property type="match status" value="1"/>
</dbReference>
<dbReference type="GO" id="GO:0004674">
    <property type="term" value="F:protein serine/threonine kinase activity"/>
    <property type="evidence" value="ECO:0007669"/>
    <property type="project" value="UniProtKB-KW"/>
</dbReference>
<comment type="caution">
    <text evidence="3">The sequence shown here is derived from an EMBL/GenBank/DDBJ whole genome shotgun (WGS) entry which is preliminary data.</text>
</comment>
<gene>
    <name evidence="3" type="ORF">GSB_17139</name>
</gene>
<evidence type="ECO:0000313" key="4">
    <source>
        <dbReference type="Proteomes" id="UP000018040"/>
    </source>
</evidence>
<keyword evidence="3" id="KW-0723">Serine/threonine-protein kinase</keyword>
<proteinExistence type="predicted"/>
<dbReference type="VEuPathDB" id="GiardiaDB:DHA2_17139"/>
<dbReference type="AlphaFoldDB" id="V6U4P7"/>
<dbReference type="PANTHER" id="PTHR44167">
    <property type="entry name" value="OVARIAN-SPECIFIC SERINE/THREONINE-PROTEIN KINASE LOK-RELATED"/>
    <property type="match status" value="1"/>
</dbReference>
<dbReference type="EMBL" id="AHHH01000003">
    <property type="protein sequence ID" value="ESU45617.1"/>
    <property type="molecule type" value="Genomic_DNA"/>
</dbReference>
<dbReference type="Gene3D" id="1.10.510.10">
    <property type="entry name" value="Transferase(Phosphotransferase) domain 1"/>
    <property type="match status" value="1"/>
</dbReference>
<reference evidence="4" key="1">
    <citation type="submission" date="2012-02" db="EMBL/GenBank/DDBJ databases">
        <title>Genome sequencing of Giardia lamblia Genotypes A2 and B isolates (DH and GS) and comparative analysis with the genomes of Genotypes A1 and E (WB and Pig).</title>
        <authorList>
            <person name="Adam R."/>
            <person name="Dahlstrom E."/>
            <person name="Martens C."/>
            <person name="Bruno D."/>
            <person name="Barbian K."/>
            <person name="Porcella S.F."/>
            <person name="Nash T."/>
        </authorList>
    </citation>
    <scope>NUCLEOTIDE SEQUENCE</scope>
    <source>
        <strain evidence="4">GS</strain>
    </source>
</reference>
<dbReference type="GO" id="GO:0044773">
    <property type="term" value="P:mitotic DNA damage checkpoint signaling"/>
    <property type="evidence" value="ECO:0007669"/>
    <property type="project" value="TreeGrafter"/>
</dbReference>
<organism evidence="3 4">
    <name type="scientific">Giardia intestinalis</name>
    <name type="common">Giardia lamblia</name>
    <dbReference type="NCBI Taxonomy" id="5741"/>
    <lineage>
        <taxon>Eukaryota</taxon>
        <taxon>Metamonada</taxon>
        <taxon>Diplomonadida</taxon>
        <taxon>Hexamitidae</taxon>
        <taxon>Giardiinae</taxon>
        <taxon>Giardia</taxon>
    </lineage>
</organism>
<reference evidence="3 4" key="2">
    <citation type="journal article" date="2013" name="Genome Biol. Evol.">
        <title>Genome sequencing of Giardia lamblia genotypes A2 and B isolates (DH and GS) and comparative analysis with the genomes of genotypes A1 and E (WB and Pig).</title>
        <authorList>
            <person name="Adam R.D."/>
            <person name="Dahlstrom E.W."/>
            <person name="Martens C.A."/>
            <person name="Bruno D.P."/>
            <person name="Barbian K.D."/>
            <person name="Ricklefs S.M."/>
            <person name="Hernandez M.M."/>
            <person name="Narla N.P."/>
            <person name="Patel R.B."/>
            <person name="Porcella S.F."/>
            <person name="Nash T.E."/>
        </authorList>
    </citation>
    <scope>NUCLEOTIDE SEQUENCE [LARGE SCALE GENOMIC DNA]</scope>
    <source>
        <strain evidence="3 4">GS</strain>
    </source>
</reference>
<feature type="compositionally biased region" description="Basic and acidic residues" evidence="1">
    <location>
        <begin position="409"/>
        <end position="428"/>
    </location>
</feature>
<dbReference type="InterPro" id="IPR011009">
    <property type="entry name" value="Kinase-like_dom_sf"/>
</dbReference>
<feature type="domain" description="Protein kinase" evidence="2">
    <location>
        <begin position="31"/>
        <end position="553"/>
    </location>
</feature>
<keyword evidence="3" id="KW-0808">Transferase</keyword>
<dbReference type="InterPro" id="IPR000719">
    <property type="entry name" value="Prot_kinase_dom"/>
</dbReference>
<evidence type="ECO:0000313" key="3">
    <source>
        <dbReference type="EMBL" id="ESU45617.1"/>
    </source>
</evidence>
<dbReference type="SMART" id="SM00220">
    <property type="entry name" value="S_TKc"/>
    <property type="match status" value="1"/>
</dbReference>
<evidence type="ECO:0000259" key="2">
    <source>
        <dbReference type="PROSITE" id="PS50011"/>
    </source>
</evidence>
<dbReference type="VEuPathDB" id="GiardiaDB:GL50803_0017139"/>
<dbReference type="GO" id="GO:0005524">
    <property type="term" value="F:ATP binding"/>
    <property type="evidence" value="ECO:0007669"/>
    <property type="project" value="InterPro"/>
</dbReference>